<feature type="compositionally biased region" description="Basic and acidic residues" evidence="2">
    <location>
        <begin position="635"/>
        <end position="655"/>
    </location>
</feature>
<dbReference type="Proteomes" id="UP000700334">
    <property type="component" value="Unassembled WGS sequence"/>
</dbReference>
<dbReference type="OrthoDB" id="10262255at2759"/>
<keyword evidence="4" id="KW-1185">Reference proteome</keyword>
<protein>
    <submittedName>
        <fullName evidence="3">Cilia- and flagella-associated protein 99</fullName>
    </submittedName>
</protein>
<feature type="region of interest" description="Disordered" evidence="2">
    <location>
        <begin position="207"/>
        <end position="234"/>
    </location>
</feature>
<keyword evidence="3" id="KW-0282">Flagellum</keyword>
<gene>
    <name evidence="3" type="ORF">J0S82_019560</name>
</gene>
<feature type="region of interest" description="Disordered" evidence="2">
    <location>
        <begin position="463"/>
        <end position="519"/>
    </location>
</feature>
<name>A0A8J6A0W2_GALPY</name>
<feature type="region of interest" description="Disordered" evidence="2">
    <location>
        <begin position="624"/>
        <end position="716"/>
    </location>
</feature>
<feature type="compositionally biased region" description="Basic and acidic residues" evidence="2">
    <location>
        <begin position="680"/>
        <end position="699"/>
    </location>
</feature>
<evidence type="ECO:0000313" key="4">
    <source>
        <dbReference type="Proteomes" id="UP000700334"/>
    </source>
</evidence>
<evidence type="ECO:0000313" key="3">
    <source>
        <dbReference type="EMBL" id="KAG8508630.1"/>
    </source>
</evidence>
<reference evidence="3" key="1">
    <citation type="journal article" date="2021" name="Evol. Appl.">
        <title>The genome of the Pyrenean desman and the effects of bottlenecks and inbreeding on the genomic landscape of an endangered species.</title>
        <authorList>
            <person name="Escoda L."/>
            <person name="Castresana J."/>
        </authorList>
    </citation>
    <scope>NUCLEOTIDE SEQUENCE</scope>
    <source>
        <strain evidence="3">IBE-C5619</strain>
    </source>
</reference>
<feature type="coiled-coil region" evidence="1">
    <location>
        <begin position="426"/>
        <end position="460"/>
    </location>
</feature>
<accession>A0A8J6A0W2</accession>
<keyword evidence="3" id="KW-0966">Cell projection</keyword>
<feature type="compositionally biased region" description="Low complexity" evidence="2">
    <location>
        <begin position="657"/>
        <end position="679"/>
    </location>
</feature>
<feature type="compositionally biased region" description="Basic and acidic residues" evidence="2">
    <location>
        <begin position="505"/>
        <end position="519"/>
    </location>
</feature>
<sequence length="716" mass="80944">MADYGQCVDAVREQLGKFTASKDSPEQFLEAAASSLQALEPQKQAFALAVLSGCLQHRRLLAVVVDAFCVRDGRLFLRADHSLFQVICYLAAFQMEQLGFQLFCDIVKSQPLSKVCAVSPCPAVPAAPTAPRFFFDPSHLRTWIRDGWSLIYDSAHVEEAWIEPLLRWQPEVQELISQLEGLLSHQAPLSKAKATATEPKEFSLTAPRPRAIPVPEPVPEVAKPRPVPGSTYRPPREQQLLEMTRRYNRRKAEERLLQASVEELRCAMPRACGETPEQDSKKPQLQSLPRIHRTPKLTFFRPNAVPVKLNTAAILREGALYQRRVESELQRIDKLVDGAGDFSEFLLWQKRMQAQDREEQLAAGECRRLQGKLSHEEAVLARQRLALENKQKADQKKEEVSGRRGQAASRERPAADGCVRQTLGRMQRLAEMRRREQRAVKELVEQVVEVQKNVRAAQMRLLKDRQQRGAGPSHASREGGVCGRPGESPAPLSTPPGPQVQEVTEESRGLRRRGAEAACEEQRQRRELVAQLRALETQPSRRGKLVGLTQTPGYGLEGEMSVVELRERLALLKEAQRLREEERRDQIVRSKRAKSRELQDVLQQISLSRAALGRAAALRWEEKKARGAAPGAPPQDERVRELQRRIAERAAERRRQAAPTQVPAPRAARPRTRAQLEAQQRQERHWLELERSRERRLRAAQEGGSACGSARRLEAS</sequence>
<dbReference type="InterPro" id="IPR039341">
    <property type="entry name" value="CFAP99"/>
</dbReference>
<proteinExistence type="predicted"/>
<keyword evidence="1" id="KW-0175">Coiled coil</keyword>
<dbReference type="EMBL" id="JAGFMF010012010">
    <property type="protein sequence ID" value="KAG8508630.1"/>
    <property type="molecule type" value="Genomic_DNA"/>
</dbReference>
<dbReference type="AlphaFoldDB" id="A0A8J6A0W2"/>
<feature type="region of interest" description="Disordered" evidence="2">
    <location>
        <begin position="389"/>
        <end position="419"/>
    </location>
</feature>
<keyword evidence="3" id="KW-0969">Cilium</keyword>
<dbReference type="PANTHER" id="PTHR34649:SF1">
    <property type="entry name" value="CILIA- AND FLAGELLA-ASSOCIATED PROTEIN 99"/>
    <property type="match status" value="1"/>
</dbReference>
<dbReference type="PANTHER" id="PTHR34649">
    <property type="entry name" value="CILIA- AND FLAGELLA-ASSOCIATED PROTEIN 99"/>
    <property type="match status" value="1"/>
</dbReference>
<evidence type="ECO:0000256" key="2">
    <source>
        <dbReference type="SAM" id="MobiDB-lite"/>
    </source>
</evidence>
<comment type="caution">
    <text evidence="3">The sequence shown here is derived from an EMBL/GenBank/DDBJ whole genome shotgun (WGS) entry which is preliminary data.</text>
</comment>
<organism evidence="3 4">
    <name type="scientific">Galemys pyrenaicus</name>
    <name type="common">Iberian desman</name>
    <name type="synonym">Pyrenean desman</name>
    <dbReference type="NCBI Taxonomy" id="202257"/>
    <lineage>
        <taxon>Eukaryota</taxon>
        <taxon>Metazoa</taxon>
        <taxon>Chordata</taxon>
        <taxon>Craniata</taxon>
        <taxon>Vertebrata</taxon>
        <taxon>Euteleostomi</taxon>
        <taxon>Mammalia</taxon>
        <taxon>Eutheria</taxon>
        <taxon>Laurasiatheria</taxon>
        <taxon>Eulipotyphla</taxon>
        <taxon>Talpidae</taxon>
        <taxon>Galemys</taxon>
    </lineage>
</organism>
<feature type="compositionally biased region" description="Basic and acidic residues" evidence="2">
    <location>
        <begin position="389"/>
        <end position="402"/>
    </location>
</feature>
<evidence type="ECO:0000256" key="1">
    <source>
        <dbReference type="SAM" id="Coils"/>
    </source>
</evidence>